<dbReference type="Proteomes" id="UP000693946">
    <property type="component" value="Unassembled WGS sequence"/>
</dbReference>
<dbReference type="GO" id="GO:0003777">
    <property type="term" value="F:microtubule motor activity"/>
    <property type="evidence" value="ECO:0007669"/>
    <property type="project" value="InterPro"/>
</dbReference>
<dbReference type="InterPro" id="IPR019821">
    <property type="entry name" value="Kinesin_motor_CS"/>
</dbReference>
<accession>A0AAV6PCA9</accession>
<keyword evidence="3" id="KW-0505">Motor protein</keyword>
<evidence type="ECO:0000313" key="8">
    <source>
        <dbReference type="EMBL" id="KAG7458307.1"/>
    </source>
</evidence>
<dbReference type="Pfam" id="PF01852">
    <property type="entry name" value="START"/>
    <property type="match status" value="1"/>
</dbReference>
<feature type="coiled-coil region" evidence="4">
    <location>
        <begin position="525"/>
        <end position="563"/>
    </location>
</feature>
<feature type="compositionally biased region" description="Polar residues" evidence="5">
    <location>
        <begin position="2030"/>
        <end position="2044"/>
    </location>
</feature>
<proteinExistence type="inferred from homology"/>
<feature type="region of interest" description="Disordered" evidence="5">
    <location>
        <begin position="1621"/>
        <end position="1693"/>
    </location>
</feature>
<evidence type="ECO:0000256" key="5">
    <source>
        <dbReference type="SAM" id="MobiDB-lite"/>
    </source>
</evidence>
<feature type="non-terminal residue" evidence="8">
    <location>
        <position position="1"/>
    </location>
</feature>
<feature type="region of interest" description="Disordered" evidence="5">
    <location>
        <begin position="1889"/>
        <end position="1915"/>
    </location>
</feature>
<feature type="compositionally biased region" description="Low complexity" evidence="5">
    <location>
        <begin position="1995"/>
        <end position="2006"/>
    </location>
</feature>
<feature type="region of interest" description="Disordered" evidence="5">
    <location>
        <begin position="221"/>
        <end position="251"/>
    </location>
</feature>
<protein>
    <submittedName>
        <fullName evidence="8">StAR-related lipid transfer protein 9</fullName>
    </submittedName>
</protein>
<evidence type="ECO:0000259" key="6">
    <source>
        <dbReference type="PROSITE" id="PS50067"/>
    </source>
</evidence>
<feature type="region of interest" description="Disordered" evidence="5">
    <location>
        <begin position="2990"/>
        <end position="3014"/>
    </location>
</feature>
<keyword evidence="9" id="KW-1185">Reference proteome</keyword>
<dbReference type="PANTHER" id="PTHR47117:SF1">
    <property type="entry name" value="STAR-RELATED LIPID TRANSFER PROTEIN 9"/>
    <property type="match status" value="1"/>
</dbReference>
<keyword evidence="4" id="KW-0175">Coiled coil</keyword>
<evidence type="ECO:0000256" key="2">
    <source>
        <dbReference type="ARBA" id="ARBA00022840"/>
    </source>
</evidence>
<dbReference type="PANTHER" id="PTHR47117">
    <property type="entry name" value="STAR-RELATED LIPID TRANSFER PROTEIN 9"/>
    <property type="match status" value="1"/>
</dbReference>
<sequence>VFQDLGVLVLSGASEGYNVCLFAYGQTGSGKTYTMMGAQDSIGLTPRICQGLFRSKDTFPDGQNSSRVEISFLEIYNERVRDLLRKGEQKKASLRVREHPEKGPYVQDLSQHVVSDCKQAMDLLEEGIANRITAATHNHDASSRSHAIFTIQYTQAILENNLPSEIVSKINLVDLAGSERADPHYCRDRLTEGSNINKSLVTLGIVISALAQNSQMSSSCQSINSMASEGDSSTVGSHSSSLSGGAGGGGGGGRRHCFIPYRDSVLTWLLKDSLGGNSKTIMIATVSPSANSYNETLSTLRYAAHARNIVNKPRVNEDASVRLIRELREEIDRLKSMLLSFEMQRNPSPSLSDERDGNLSDIVLQNELKVEQLTKDWSESWRDKKELLEQYSVDINRDRAGFFINSLQPHLVTLDRDVLSTGVVFYHLREGVTHIGPQDQEVTEPCRLAQGMVITLGGEHMFRFNHPAEAAILRERRRASEGGMSCTYTDVCPLSPDLSVEEAKLQEQLGVSFSTSEEPTVRQRVEEQQRYVESLRQEIHAEQRRAERELEREQAHLRQQHSEIQQWILQQKQRLAAAEQRVTQESGVQTDITAVSQASNNHKDPSVDCLCQVVRARKKVVEEELLKHHTLCRAESRIRRKKLQYQLERIARKQHLLEAKRELQQLEKALPDNPESPELRSLSKHSGRPFYSRRHSFSADLLSRLYPQHTPIFRHFLKRNGSTELTSNASATSESICSRKWVSDECLPRERTQSCSGTSFSGQSKNIRQTLREEPQALPFRERPERKPLLPNRDLSFKNRSDQNLAIILKSSLGTTALPGSKENIQPSTRDKPDSENASCMTATNPSRASNSGLETTKKSVSCSVGPRLKTVLSKVFRKPPSCPNGGQGAKPSGTIASKFHWRQKRDLKDTSMSQSKCAIKTAMSCEELDQRTAFEDIGQRRWHSTEALMEKTSRWVERQQGLVRWDEEQENEDEGTSDCESLFSLDSLSSAYVTALAAQLRQEEAAQSEVESEDSQMSKDSLVVESSGRYSTVERLNRTLVPTYSLCADTSPLSTADGSLDCISCQKPQIIPVKTCWSQQGSPISRHKAEISATRNHPPQSPLITDSRGKDTVQKLTEDFGNMQTTLTSSPRSLSSCSGKEPESLLVLTDAWSSTDAADSPRIHRVSLPIQRESMFRHIENSSSSSSVTSMNLSESQSGHRSCSSSPTSRHTDLEESHVMIRTQKYEGRFDSVSQNVEKTCGDTPDYISHTEDPALLPTSDHTTVSHTGILPTQQAASMLYVVTYDMAAGDVSMSSDTEMCALNPHSQWQVLNKRCDTSSVFKPPMADTLLCNVKGTVQQYELENTKDLSLARDETKGTEQYIALQQELVKPACKNSRKRNKEQQDAFMGSMKILKRSNSGDLVAYCSTPVGSQEQIWLDGNNNSSDSKEEETDSHGFDSAFVESRVRKDRVSPVVAAISDSTSVKNGQPFEDSRCGSRRCEQHSQSGTSVGDRKAVGRGNVTLKEVETKWGDFQVSVTRKYQENKKHTCKSDAICSAIDLRISEMVKEHLQLSLTGNDGDGTSRSQSLNALASSASLFGCNSDEHMLTAKQHRDEKGDYVKVRTKLSGHASVETACEVKVDKSEHLSSSTSTSVEYRDDSSVLKPADVKTDHSHNFSDGTSNKPLKDDDRVVQDTDTSTQSHVTHSSHEDSVHFSNTVLQLTSLSPVSDSPVQKKAVSQEITSHNFDSSDVTTLNPDNLQLHQLHHEILCTVGDTKGNCDCGHEEAIRVDATFSIDDKDHSSEYRTAKMVGKPRQCSPKTSGATETLYDGGNLQFLPLSRNSDQNTSFDEKASMNRLAVTPGHDGSCESENMTGGKQSAAARDQLSCTQIHLDNLAQACEKTINHHKCHSSSNSQSGFDKPTEVDGKENRLRKSDEGTLLNHCEAHDLGILAEIKCETIISGSVQPLHKITQGKTSCCGSSISRDLKTSNGTPGDSALMSKKSKRFRRSKIQANASSSSDSSLKSSDEEDNKSTRVHHNRLSSKLVKLTTQNKGQQEARQASCNIGNASMSSLVSKTKTKTCSPGTPAKSEVKFKSDCSQNRCSLSPQTMAHTKKSESQHTLKSKDSPMHFASSDINPFVHQWQGDNSNQHGYKNPSFGSAADLSCKSPLLNSAEKHITRCCSVDNGLNGQNSPFNSHLSTYATNKGLSSTLSSMEDYKERANKTSQLSPCQQMSAHTRSDSANLTVSCNSSGTDVAGGFGNNSSHVDEVMDVYSSERESQQIRAQARRQRTCEHGTQTELGLQKVNFMNNSSGAKRKDRHRRSQTDAPATQGTRDVKESPTWASMESMSAHLSKLIDSTSDLLGDVQEMRTGEVSRSSPRRSVNVSNHSISYSESNDFAMRDCSTQTAVDVGIQTEKLFTRAENKLTAPQTPTEMSKSHEINVIVKVIGPEAVGVSQPKGVHCVVKAKVDTDEKMQSMPELRFNTSAGSPSDDVPLKTPPVKTVAESQRRVRSASSRVSKQMTAATSEVAHGSTKNDFQDNHGPSVRHDPSACLKKRATYKDRASSPILTVGARSHLKQKEKQSTRCSLKCKSGKTIHVSEEDSATVSVSTPDCGVSSSQSESVSLEKVSEISCSGPKGSDKCSTGLSSCLDGYVETCKDEHKHHVCPKWQISPSQTKTSPKTLHSHISPVLPNPDEYKQQIKGKQSVLIDSVDFSINSVNRSTTLEPQEDDMVSLAPSECNTDVLLNIKPVTSVPACLDHHMVPEDLPLHNKFTNWSGINPPQSTHTNKPEVLLNNGHEKSRICAEWGEAESYGSNVESAAQSERRAREIERLRQEREQVMSTVNLSMSTTPLTVELTEAKLHYGLGETDTLLKMLSPKSKEELEPVTCAPTKQQLYDRHRRSIEGLRQEREERLKTCRRARSLSPSRHPPSSPQEAVSPPKITAVAPSRRKVYLQQLRQEVIDITRIPDPPKGESQYPSDIEQLLRDYGRAREEAMTEIARARERLRERTEQEKRRLQQQAATQEAKDDLRHRTRISNSTLCTGSSLSLSSGPTSGYNSGNTVQLQHSNRPVLSGQIMAFQDEGLKVRTRPPMCGPQSVKTQRVWLSSQDLGLEPSISVFEPLVTSTPSPPTSVRQRAASFGSTSSLSTAYQDITSILLRQALAEVQQASARDFSNLVMGKVGADWRYQGIERGVHAYYKPSSSPSVHGFLGAAELDRPVDSLWNTICQLSKSHMYNQSVRSVWTRPLDDSTQLVYILTDPSTCHLSQPRDFCCISTESKQGGLCVLAMQSVFEESLPRPSVDAVRGEMMPSCWVLQPTRRSGKEITRVVYLLQVDLGTPSFPPPLLNTVARRQAGVIADLDAFLDLNEIQDQQSGTGATSRSKQVKLEDNFQRPASLQAISPSPLLSSHPRP</sequence>
<feature type="compositionally biased region" description="Low complexity" evidence="5">
    <location>
        <begin position="1676"/>
        <end position="1686"/>
    </location>
</feature>
<keyword evidence="1 3" id="KW-0547">Nucleotide-binding</keyword>
<dbReference type="PROSITE" id="PS50848">
    <property type="entry name" value="START"/>
    <property type="match status" value="1"/>
</dbReference>
<feature type="compositionally biased region" description="Basic and acidic residues" evidence="5">
    <location>
        <begin position="1637"/>
        <end position="1657"/>
    </location>
</feature>
<reference evidence="8 9" key="1">
    <citation type="journal article" date="2021" name="Sci. Rep.">
        <title>Chromosome anchoring in Senegalese sole (Solea senegalensis) reveals sex-associated markers and genome rearrangements in flatfish.</title>
        <authorList>
            <person name="Guerrero-Cozar I."/>
            <person name="Gomez-Garrido J."/>
            <person name="Berbel C."/>
            <person name="Martinez-Blanch J.F."/>
            <person name="Alioto T."/>
            <person name="Claros M.G."/>
            <person name="Gagnaire P.A."/>
            <person name="Manchado M."/>
        </authorList>
    </citation>
    <scope>NUCLEOTIDE SEQUENCE [LARGE SCALE GENOMIC DNA]</scope>
    <source>
        <strain evidence="8">Sse05_10M</strain>
    </source>
</reference>
<dbReference type="InterPro" id="IPR002913">
    <property type="entry name" value="START_lipid-bd_dom"/>
</dbReference>
<feature type="region of interest" description="Disordered" evidence="5">
    <location>
        <begin position="751"/>
        <end position="796"/>
    </location>
</feature>
<feature type="region of interest" description="Disordered" evidence="5">
    <location>
        <begin position="1180"/>
        <end position="1218"/>
    </location>
</feature>
<dbReference type="Pfam" id="PF00225">
    <property type="entry name" value="Kinesin"/>
    <property type="match status" value="1"/>
</dbReference>
<feature type="region of interest" description="Disordered" evidence="5">
    <location>
        <begin position="2294"/>
        <end position="2324"/>
    </location>
</feature>
<feature type="region of interest" description="Disordered" evidence="5">
    <location>
        <begin position="3026"/>
        <end position="3046"/>
    </location>
</feature>
<feature type="domain" description="Kinesin motor" evidence="6">
    <location>
        <begin position="1"/>
        <end position="309"/>
    </location>
</feature>
<feature type="compositionally biased region" description="Basic and acidic residues" evidence="5">
    <location>
        <begin position="2990"/>
        <end position="3001"/>
    </location>
</feature>
<feature type="compositionally biased region" description="Low complexity" evidence="5">
    <location>
        <begin position="3026"/>
        <end position="3041"/>
    </location>
</feature>
<feature type="region of interest" description="Disordered" evidence="5">
    <location>
        <begin position="668"/>
        <end position="687"/>
    </location>
</feature>
<gene>
    <name evidence="8" type="ORF">JOB18_026255</name>
</gene>
<feature type="region of interest" description="Disordered" evidence="5">
    <location>
        <begin position="1465"/>
        <end position="1496"/>
    </location>
</feature>
<comment type="similarity">
    <text evidence="3">Belongs to the TRAFAC class myosin-kinesin ATPase superfamily. Kinesin family.</text>
</comment>
<name>A0AAV6PCA9_SOLSE</name>
<organism evidence="8 9">
    <name type="scientific">Solea senegalensis</name>
    <name type="common">Senegalese sole</name>
    <dbReference type="NCBI Taxonomy" id="28829"/>
    <lineage>
        <taxon>Eukaryota</taxon>
        <taxon>Metazoa</taxon>
        <taxon>Chordata</taxon>
        <taxon>Craniata</taxon>
        <taxon>Vertebrata</taxon>
        <taxon>Euteleostomi</taxon>
        <taxon>Actinopterygii</taxon>
        <taxon>Neopterygii</taxon>
        <taxon>Teleostei</taxon>
        <taxon>Neoteleostei</taxon>
        <taxon>Acanthomorphata</taxon>
        <taxon>Carangaria</taxon>
        <taxon>Pleuronectiformes</taxon>
        <taxon>Pleuronectoidei</taxon>
        <taxon>Soleidae</taxon>
        <taxon>Solea</taxon>
    </lineage>
</organism>
<keyword evidence="2 3" id="KW-0067">ATP-binding</keyword>
<feature type="compositionally biased region" description="Polar residues" evidence="5">
    <location>
        <begin position="836"/>
        <end position="855"/>
    </location>
</feature>
<feature type="region of interest" description="Disordered" evidence="5">
    <location>
        <begin position="1970"/>
        <end position="2044"/>
    </location>
</feature>
<feature type="binding site" evidence="3">
    <location>
        <begin position="25"/>
        <end position="32"/>
    </location>
    <ligand>
        <name>ATP</name>
        <dbReference type="ChEBI" id="CHEBI:30616"/>
    </ligand>
</feature>
<dbReference type="SMART" id="SM00129">
    <property type="entry name" value="KISc"/>
    <property type="match status" value="1"/>
</dbReference>
<dbReference type="GO" id="GO:0008017">
    <property type="term" value="F:microtubule binding"/>
    <property type="evidence" value="ECO:0007669"/>
    <property type="project" value="InterPro"/>
</dbReference>
<feature type="region of interest" description="Disordered" evidence="5">
    <location>
        <begin position="816"/>
        <end position="855"/>
    </location>
</feature>
<evidence type="ECO:0000256" key="1">
    <source>
        <dbReference type="ARBA" id="ARBA00022741"/>
    </source>
</evidence>
<feature type="compositionally biased region" description="Low complexity" evidence="5">
    <location>
        <begin position="3387"/>
        <end position="3398"/>
    </location>
</feature>
<dbReference type="InterPro" id="IPR001752">
    <property type="entry name" value="Kinesin_motor_dom"/>
</dbReference>
<evidence type="ECO:0000313" key="9">
    <source>
        <dbReference type="Proteomes" id="UP000693946"/>
    </source>
</evidence>
<evidence type="ECO:0000256" key="4">
    <source>
        <dbReference type="SAM" id="Coils"/>
    </source>
</evidence>
<feature type="compositionally biased region" description="Low complexity" evidence="5">
    <location>
        <begin position="1183"/>
        <end position="1197"/>
    </location>
</feature>
<dbReference type="PROSITE" id="PS00411">
    <property type="entry name" value="KINESIN_MOTOR_1"/>
    <property type="match status" value="1"/>
</dbReference>
<feature type="compositionally biased region" description="Basic residues" evidence="5">
    <location>
        <begin position="1983"/>
        <end position="1992"/>
    </location>
</feature>
<dbReference type="GO" id="GO:0008289">
    <property type="term" value="F:lipid binding"/>
    <property type="evidence" value="ECO:0007669"/>
    <property type="project" value="InterPro"/>
</dbReference>
<feature type="region of interest" description="Disordered" evidence="5">
    <location>
        <begin position="1418"/>
        <end position="1443"/>
    </location>
</feature>
<feature type="compositionally biased region" description="Polar residues" evidence="5">
    <location>
        <begin position="1418"/>
        <end position="1427"/>
    </location>
</feature>
<feature type="region of interest" description="Disordered" evidence="5">
    <location>
        <begin position="2466"/>
        <end position="2533"/>
    </location>
</feature>
<comment type="caution">
    <text evidence="8">The sequence shown here is derived from an EMBL/GenBank/DDBJ whole genome shotgun (WGS) entry which is preliminary data.</text>
</comment>
<feature type="compositionally biased region" description="Polar residues" evidence="5">
    <location>
        <begin position="3358"/>
        <end position="3368"/>
    </location>
</feature>
<dbReference type="GO" id="GO:0005524">
    <property type="term" value="F:ATP binding"/>
    <property type="evidence" value="ECO:0007669"/>
    <property type="project" value="UniProtKB-UniRule"/>
</dbReference>
<dbReference type="GO" id="GO:0007018">
    <property type="term" value="P:microtubule-based movement"/>
    <property type="evidence" value="ECO:0007669"/>
    <property type="project" value="InterPro"/>
</dbReference>
<feature type="compositionally biased region" description="Basic and acidic residues" evidence="5">
    <location>
        <begin position="1666"/>
        <end position="1675"/>
    </location>
</feature>
<feature type="domain" description="START" evidence="7">
    <location>
        <begin position="3209"/>
        <end position="3334"/>
    </location>
</feature>
<evidence type="ECO:0000259" key="7">
    <source>
        <dbReference type="PROSITE" id="PS50848"/>
    </source>
</evidence>
<dbReference type="PROSITE" id="PS50067">
    <property type="entry name" value="KINESIN_MOTOR_2"/>
    <property type="match status" value="1"/>
</dbReference>
<evidence type="ECO:0000256" key="3">
    <source>
        <dbReference type="PROSITE-ProRule" id="PRU00283"/>
    </source>
</evidence>
<dbReference type="EMBL" id="JAGKHQ010001335">
    <property type="protein sequence ID" value="KAG7458307.1"/>
    <property type="molecule type" value="Genomic_DNA"/>
</dbReference>
<feature type="compositionally biased region" description="Basic and acidic residues" evidence="5">
    <location>
        <begin position="770"/>
        <end position="788"/>
    </location>
</feature>
<feature type="region of interest" description="Disordered" evidence="5">
    <location>
        <begin position="3358"/>
        <end position="3398"/>
    </location>
</feature>
<feature type="compositionally biased region" description="Low complexity" evidence="5">
    <location>
        <begin position="221"/>
        <end position="243"/>
    </location>
</feature>
<feature type="region of interest" description="Disordered" evidence="5">
    <location>
        <begin position="2902"/>
        <end position="2926"/>
    </location>
</feature>
<feature type="compositionally biased region" description="Basic and acidic residues" evidence="5">
    <location>
        <begin position="1473"/>
        <end position="1484"/>
    </location>
</feature>
<feature type="compositionally biased region" description="Basic and acidic residues" evidence="5">
    <location>
        <begin position="1902"/>
        <end position="1915"/>
    </location>
</feature>
<feature type="compositionally biased region" description="Polar residues" evidence="5">
    <location>
        <begin position="753"/>
        <end position="769"/>
    </location>
</feature>
<feature type="compositionally biased region" description="Polar residues" evidence="5">
    <location>
        <begin position="1198"/>
        <end position="1210"/>
    </location>
</feature>